<organism evidence="1 2">
    <name type="scientific">Polycladomyces abyssicola</name>
    <dbReference type="NCBI Taxonomy" id="1125966"/>
    <lineage>
        <taxon>Bacteria</taxon>
        <taxon>Bacillati</taxon>
        <taxon>Bacillota</taxon>
        <taxon>Bacilli</taxon>
        <taxon>Bacillales</taxon>
        <taxon>Thermoactinomycetaceae</taxon>
        <taxon>Polycladomyces</taxon>
    </lineage>
</organism>
<reference evidence="1" key="1">
    <citation type="journal article" date="2013" name="Int. J. Syst. Evol. Microbiol.">
        <title>Polycladomyces abyssicola gen. nov., sp. nov., a thermophilic filamentous bacterium isolated from hemipelagic sediment.</title>
        <authorList>
            <person name="Tsubouchi T."/>
            <person name="Shimane Y."/>
            <person name="Mori K."/>
            <person name="Usui K."/>
            <person name="Hiraki T."/>
            <person name="Tame A."/>
            <person name="Uematsu K."/>
            <person name="Maruyama T."/>
            <person name="Hatada Y."/>
        </authorList>
    </citation>
    <scope>NUCLEOTIDE SEQUENCE</scope>
    <source>
        <strain evidence="1">JIR-001</strain>
    </source>
</reference>
<dbReference type="RefSeq" id="WP_275956706.1">
    <property type="nucleotide sequence ID" value="NZ_AP024601.1"/>
</dbReference>
<name>A0A8D5UIG5_9BACL</name>
<dbReference type="KEGG" id="pabs:JIR001_25920"/>
<sequence>MTLIDEKDYQAGVERLETEFNSDPEAGIVQDFAELHLIAVKK</sequence>
<dbReference type="Proteomes" id="UP000677436">
    <property type="component" value="Chromosome"/>
</dbReference>
<keyword evidence="2" id="KW-1185">Reference proteome</keyword>
<dbReference type="EMBL" id="AP024601">
    <property type="protein sequence ID" value="BCU82809.1"/>
    <property type="molecule type" value="Genomic_DNA"/>
</dbReference>
<reference evidence="1" key="2">
    <citation type="journal article" date="2021" name="Microbiol. Resour. Announc.">
        <title>Complete Genome Sequence of Polycladomyces abyssicola JIR-001T, Isolated from Hemipelagic Sediment in Deep Seawater.</title>
        <authorList>
            <person name="Tsubouchi T."/>
            <person name="Kaneko Y."/>
        </authorList>
    </citation>
    <scope>NUCLEOTIDE SEQUENCE</scope>
    <source>
        <strain evidence="1">JIR-001</strain>
    </source>
</reference>
<proteinExistence type="predicted"/>
<accession>A0A8D5UIG5</accession>
<protein>
    <submittedName>
        <fullName evidence="1">Uncharacterized protein</fullName>
    </submittedName>
</protein>
<evidence type="ECO:0000313" key="1">
    <source>
        <dbReference type="EMBL" id="BCU82809.1"/>
    </source>
</evidence>
<evidence type="ECO:0000313" key="2">
    <source>
        <dbReference type="Proteomes" id="UP000677436"/>
    </source>
</evidence>
<dbReference type="AlphaFoldDB" id="A0A8D5UIG5"/>
<gene>
    <name evidence="1" type="ORF">JIR001_25920</name>
</gene>